<name>A0A5J9VCT4_9POAL</name>
<evidence type="ECO:0008006" key="4">
    <source>
        <dbReference type="Google" id="ProtNLM"/>
    </source>
</evidence>
<dbReference type="Gramene" id="TVU33873">
    <property type="protein sequence ID" value="TVU33873"/>
    <property type="gene ID" value="EJB05_15686"/>
</dbReference>
<proteinExistence type="predicted"/>
<accession>A0A5J9VCT4</accession>
<comment type="caution">
    <text evidence="2">The sequence shown here is derived from an EMBL/GenBank/DDBJ whole genome shotgun (WGS) entry which is preliminary data.</text>
</comment>
<evidence type="ECO:0000313" key="2">
    <source>
        <dbReference type="EMBL" id="TVU33873.1"/>
    </source>
</evidence>
<evidence type="ECO:0000256" key="1">
    <source>
        <dbReference type="SAM" id="MobiDB-lite"/>
    </source>
</evidence>
<dbReference type="Proteomes" id="UP000324897">
    <property type="component" value="Unassembled WGS sequence"/>
</dbReference>
<feature type="compositionally biased region" description="Low complexity" evidence="1">
    <location>
        <begin position="8"/>
        <end position="29"/>
    </location>
</feature>
<gene>
    <name evidence="2" type="ORF">EJB05_15686</name>
</gene>
<keyword evidence="3" id="KW-1185">Reference proteome</keyword>
<sequence>MAVETQDAAGCSSARKASAARRTSASTAAIGEVSQEEEEDLARDMEAWDAGATATRGVEARAKAAARDDSMAPSPARLPAMRVVLATAERNGILDCWSQSHALPATLGWVISNSTCPADGVAPECRSVKSYCQNTTVGRSGYTCYCSSGYQGNPYVAAGCKVA</sequence>
<dbReference type="EMBL" id="RWGY01000009">
    <property type="protein sequence ID" value="TVU33873.1"/>
    <property type="molecule type" value="Genomic_DNA"/>
</dbReference>
<evidence type="ECO:0000313" key="3">
    <source>
        <dbReference type="Proteomes" id="UP000324897"/>
    </source>
</evidence>
<reference evidence="2 3" key="1">
    <citation type="journal article" date="2019" name="Sci. Rep.">
        <title>A high-quality genome of Eragrostis curvula grass provides insights into Poaceae evolution and supports new strategies to enhance forage quality.</title>
        <authorList>
            <person name="Carballo J."/>
            <person name="Santos B.A.C.M."/>
            <person name="Zappacosta D."/>
            <person name="Garbus I."/>
            <person name="Selva J.P."/>
            <person name="Gallo C.A."/>
            <person name="Diaz A."/>
            <person name="Albertini E."/>
            <person name="Caccamo M."/>
            <person name="Echenique V."/>
        </authorList>
    </citation>
    <scope>NUCLEOTIDE SEQUENCE [LARGE SCALE GENOMIC DNA]</scope>
    <source>
        <strain evidence="3">cv. Victoria</strain>
        <tissue evidence="2">Leaf</tissue>
    </source>
</reference>
<feature type="non-terminal residue" evidence="2">
    <location>
        <position position="1"/>
    </location>
</feature>
<feature type="region of interest" description="Disordered" evidence="1">
    <location>
        <begin position="1"/>
        <end position="46"/>
    </location>
</feature>
<organism evidence="2 3">
    <name type="scientific">Eragrostis curvula</name>
    <name type="common">weeping love grass</name>
    <dbReference type="NCBI Taxonomy" id="38414"/>
    <lineage>
        <taxon>Eukaryota</taxon>
        <taxon>Viridiplantae</taxon>
        <taxon>Streptophyta</taxon>
        <taxon>Embryophyta</taxon>
        <taxon>Tracheophyta</taxon>
        <taxon>Spermatophyta</taxon>
        <taxon>Magnoliopsida</taxon>
        <taxon>Liliopsida</taxon>
        <taxon>Poales</taxon>
        <taxon>Poaceae</taxon>
        <taxon>PACMAD clade</taxon>
        <taxon>Chloridoideae</taxon>
        <taxon>Eragrostideae</taxon>
        <taxon>Eragrostidinae</taxon>
        <taxon>Eragrostis</taxon>
    </lineage>
</organism>
<dbReference type="AlphaFoldDB" id="A0A5J9VCT4"/>
<protein>
    <recommendedName>
        <fullName evidence="4">EGF-like domain-containing protein</fullName>
    </recommendedName>
</protein>
<dbReference type="PANTHER" id="PTHR33491">
    <property type="entry name" value="OSJNBA0016N04.9 PROTEIN"/>
    <property type="match status" value="1"/>
</dbReference>